<dbReference type="KEGG" id="eiv:EIN_098130"/>
<dbReference type="Proteomes" id="UP000014680">
    <property type="component" value="Unassembled WGS sequence"/>
</dbReference>
<keyword evidence="1" id="KW-1133">Transmembrane helix</keyword>
<evidence type="ECO:0000313" key="3">
    <source>
        <dbReference type="Proteomes" id="UP000014680"/>
    </source>
</evidence>
<gene>
    <name evidence="2" type="ORF">EIN_098130</name>
</gene>
<organism evidence="2 3">
    <name type="scientific">Entamoeba invadens IP1</name>
    <dbReference type="NCBI Taxonomy" id="370355"/>
    <lineage>
        <taxon>Eukaryota</taxon>
        <taxon>Amoebozoa</taxon>
        <taxon>Evosea</taxon>
        <taxon>Archamoebae</taxon>
        <taxon>Mastigamoebida</taxon>
        <taxon>Entamoebidae</taxon>
        <taxon>Entamoeba</taxon>
    </lineage>
</organism>
<feature type="non-terminal residue" evidence="2">
    <location>
        <position position="553"/>
    </location>
</feature>
<dbReference type="OrthoDB" id="28500at2759"/>
<dbReference type="AlphaFoldDB" id="A0A0A1U6R0"/>
<dbReference type="PANTHER" id="PTHR45756:SF1">
    <property type="entry name" value="PROTEIN KINASE DOMAIN CONTAINING PROTEIN"/>
    <property type="match status" value="1"/>
</dbReference>
<feature type="transmembrane region" description="Helical" evidence="1">
    <location>
        <begin position="334"/>
        <end position="359"/>
    </location>
</feature>
<name>A0A0A1U6R0_ENTIV</name>
<keyword evidence="3" id="KW-1185">Reference proteome</keyword>
<accession>A0A0A1U6R0</accession>
<evidence type="ECO:0000256" key="1">
    <source>
        <dbReference type="SAM" id="Phobius"/>
    </source>
</evidence>
<protein>
    <submittedName>
        <fullName evidence="2">Protein kinase domain containing protein</fullName>
    </submittedName>
</protein>
<keyword evidence="1" id="KW-0812">Transmembrane</keyword>
<dbReference type="EMBL" id="KB206860">
    <property type="protein sequence ID" value="ELP87516.1"/>
    <property type="molecule type" value="Genomic_DNA"/>
</dbReference>
<dbReference type="PANTHER" id="PTHR45756">
    <property type="entry name" value="PALMITOYLTRANSFERASE"/>
    <property type="match status" value="1"/>
</dbReference>
<dbReference type="GO" id="GO:0016301">
    <property type="term" value="F:kinase activity"/>
    <property type="evidence" value="ECO:0007669"/>
    <property type="project" value="UniProtKB-KW"/>
</dbReference>
<keyword evidence="1" id="KW-0472">Membrane</keyword>
<proteinExistence type="predicted"/>
<dbReference type="VEuPathDB" id="AmoebaDB:EIN_098130"/>
<feature type="non-terminal residue" evidence="2">
    <location>
        <position position="1"/>
    </location>
</feature>
<keyword evidence="2" id="KW-0418">Kinase</keyword>
<dbReference type="InterPro" id="IPR053215">
    <property type="entry name" value="TKL_Ser/Thr_kinase"/>
</dbReference>
<sequence length="553" mass="62295">EYSALSVNVTISKQLGKVGENFFTITQQMAEDMVNTGKTYTVTFPISSEGRDAYSACMPGKIMRVIRFCIQYEGIFSIVVSTLQENRMRYMQEFRKTADGTNECVQLWQGMAFGNQRINGRKNGVVVRINGSNGLERVFSFISDEREIDIPATFTAICPENCHESTGNGVCSLYDMKCNCNASFGGVDCHKLCYYNGAFLDGVGNNQCYQGTDGCDDYCKCKDGYTLTGHLCASTTCSSRNFDSLKKECDPKSEGCQANCQCDAQFFTYKRGICYPNNCGNGIVESVVSSSGVLRLEDCDNGLYCDSTCHCMSGYVQDKSNTTQCIQENNPAGMIVGIVVGCVVAFSIFIACLIAFLVYTYNFGRIDIMEFKKQQEPYYFYLSGSVSKEPSRENKYLIEPLALDFGNSSSLTAVADTRYERIEISNKSRKKWMMVIFHTPNNPKFVFHFDPLVLLVRPNHTTTITVYATINCTCKIKDMKINYTVWFSNNKTNLEDVRDLLKGKDFESWSRLDQLAMDKKMKGIISHYHYSFVIKTEVATSTLLDMDELNMRD</sequence>
<dbReference type="RefSeq" id="XP_004254287.1">
    <property type="nucleotide sequence ID" value="XM_004254239.1"/>
</dbReference>
<reference evidence="2 3" key="1">
    <citation type="submission" date="2012-10" db="EMBL/GenBank/DDBJ databases">
        <authorList>
            <person name="Zafar N."/>
            <person name="Inman J."/>
            <person name="Hall N."/>
            <person name="Lorenzi H."/>
            <person name="Caler E."/>
        </authorList>
    </citation>
    <scope>NUCLEOTIDE SEQUENCE [LARGE SCALE GENOMIC DNA]</scope>
    <source>
        <strain evidence="2 3">IP1</strain>
    </source>
</reference>
<dbReference type="GeneID" id="14886434"/>
<keyword evidence="2" id="KW-0808">Transferase</keyword>
<evidence type="ECO:0000313" key="2">
    <source>
        <dbReference type="EMBL" id="ELP87516.1"/>
    </source>
</evidence>